<keyword evidence="9" id="KW-1185">Reference proteome</keyword>
<proteinExistence type="predicted"/>
<comment type="catalytic activity">
    <reaction evidence="1">
        <text>S-ubiquitinyl-[E2 ubiquitin-conjugating enzyme]-L-cysteine + [acceptor protein]-L-lysine = [E2 ubiquitin-conjugating enzyme]-L-cysteine + N(6)-ubiquitinyl-[acceptor protein]-L-lysine.</text>
        <dbReference type="EC" id="2.3.2.27"/>
    </reaction>
</comment>
<evidence type="ECO:0000256" key="3">
    <source>
        <dbReference type="ARBA" id="ARBA00012483"/>
    </source>
</evidence>
<comment type="caution">
    <text evidence="8">The sequence shown here is derived from an EMBL/GenBank/DDBJ whole genome shotgun (WGS) entry which is preliminary data.</text>
</comment>
<evidence type="ECO:0000313" key="8">
    <source>
        <dbReference type="EMBL" id="KAF0913880.1"/>
    </source>
</evidence>
<protein>
    <recommendedName>
        <fullName evidence="3">RING-type E3 ubiquitin transferase</fullName>
        <ecNumber evidence="3">2.3.2.27</ecNumber>
    </recommendedName>
</protein>
<organism evidence="8 9">
    <name type="scientific">Oryza meyeriana var. granulata</name>
    <dbReference type="NCBI Taxonomy" id="110450"/>
    <lineage>
        <taxon>Eukaryota</taxon>
        <taxon>Viridiplantae</taxon>
        <taxon>Streptophyta</taxon>
        <taxon>Embryophyta</taxon>
        <taxon>Tracheophyta</taxon>
        <taxon>Spermatophyta</taxon>
        <taxon>Magnoliopsida</taxon>
        <taxon>Liliopsida</taxon>
        <taxon>Poales</taxon>
        <taxon>Poaceae</taxon>
        <taxon>BOP clade</taxon>
        <taxon>Oryzoideae</taxon>
        <taxon>Oryzeae</taxon>
        <taxon>Oryzinae</taxon>
        <taxon>Oryza</taxon>
        <taxon>Oryza meyeriana</taxon>
    </lineage>
</organism>
<accession>A0A6G1DN09</accession>
<evidence type="ECO:0000256" key="2">
    <source>
        <dbReference type="ARBA" id="ARBA00004906"/>
    </source>
</evidence>
<evidence type="ECO:0000256" key="1">
    <source>
        <dbReference type="ARBA" id="ARBA00000900"/>
    </source>
</evidence>
<dbReference type="Pfam" id="PF04564">
    <property type="entry name" value="U-box"/>
    <property type="match status" value="1"/>
</dbReference>
<dbReference type="SUPFAM" id="SSF48371">
    <property type="entry name" value="ARM repeat"/>
    <property type="match status" value="1"/>
</dbReference>
<feature type="domain" description="U-box" evidence="7">
    <location>
        <begin position="48"/>
        <end position="123"/>
    </location>
</feature>
<keyword evidence="5" id="KW-0833">Ubl conjugation pathway</keyword>
<evidence type="ECO:0000256" key="5">
    <source>
        <dbReference type="ARBA" id="ARBA00022786"/>
    </source>
</evidence>
<dbReference type="InterPro" id="IPR003613">
    <property type="entry name" value="Ubox_domain"/>
</dbReference>
<dbReference type="InterPro" id="IPR013083">
    <property type="entry name" value="Znf_RING/FYVE/PHD"/>
</dbReference>
<keyword evidence="4" id="KW-0808">Transferase</keyword>
<dbReference type="PANTHER" id="PTHR23315">
    <property type="entry name" value="U BOX DOMAIN-CONTAINING"/>
    <property type="match status" value="1"/>
</dbReference>
<evidence type="ECO:0000256" key="4">
    <source>
        <dbReference type="ARBA" id="ARBA00022679"/>
    </source>
</evidence>
<dbReference type="PROSITE" id="PS51698">
    <property type="entry name" value="U_BOX"/>
    <property type="match status" value="1"/>
</dbReference>
<name>A0A6G1DN09_9ORYZ</name>
<dbReference type="UniPathway" id="UPA00143"/>
<dbReference type="Proteomes" id="UP000479710">
    <property type="component" value="Unassembled WGS sequence"/>
</dbReference>
<dbReference type="SMART" id="SM00504">
    <property type="entry name" value="Ubox"/>
    <property type="match status" value="1"/>
</dbReference>
<evidence type="ECO:0000313" key="9">
    <source>
        <dbReference type="Proteomes" id="UP000479710"/>
    </source>
</evidence>
<dbReference type="GO" id="GO:0061630">
    <property type="term" value="F:ubiquitin protein ligase activity"/>
    <property type="evidence" value="ECO:0007669"/>
    <property type="project" value="UniProtKB-EC"/>
</dbReference>
<feature type="compositionally biased region" description="Basic and acidic residues" evidence="6">
    <location>
        <begin position="24"/>
        <end position="41"/>
    </location>
</feature>
<sequence length="176" mass="19650">MAALKLGITPSRPALTERRALKKLIEKARSDEDKQKERSGPRSENMSIPPKELRCPISLQLMYDPVIISSGQTYEHVCIKKWFGHSTCPKTQQQLSHLSTPGLISTLAMFVDTGEPTEQEQSVSCLLVMCTADDKCVAPVLQEGVVPSLVSISATGTRRRKEKSQKLLKLFQEQRQ</sequence>
<dbReference type="EMBL" id="SPHZ02000006">
    <property type="protein sequence ID" value="KAF0913880.1"/>
    <property type="molecule type" value="Genomic_DNA"/>
</dbReference>
<comment type="pathway">
    <text evidence="2">Protein modification; protein ubiquitination.</text>
</comment>
<dbReference type="PANTHER" id="PTHR23315:SF284">
    <property type="entry name" value="U-BOX DOMAIN-CONTAINING PROTEIN 7"/>
    <property type="match status" value="1"/>
</dbReference>
<evidence type="ECO:0000256" key="6">
    <source>
        <dbReference type="SAM" id="MobiDB-lite"/>
    </source>
</evidence>
<gene>
    <name evidence="8" type="ORF">E2562_024955</name>
</gene>
<dbReference type="GO" id="GO:0016567">
    <property type="term" value="P:protein ubiquitination"/>
    <property type="evidence" value="ECO:0007669"/>
    <property type="project" value="UniProtKB-UniPathway"/>
</dbReference>
<feature type="region of interest" description="Disordered" evidence="6">
    <location>
        <begin position="24"/>
        <end position="50"/>
    </location>
</feature>
<dbReference type="AlphaFoldDB" id="A0A6G1DN09"/>
<dbReference type="EC" id="2.3.2.27" evidence="3"/>
<dbReference type="Gene3D" id="3.30.40.10">
    <property type="entry name" value="Zinc/RING finger domain, C3HC4 (zinc finger)"/>
    <property type="match status" value="1"/>
</dbReference>
<dbReference type="InterPro" id="IPR016024">
    <property type="entry name" value="ARM-type_fold"/>
</dbReference>
<dbReference type="SUPFAM" id="SSF57850">
    <property type="entry name" value="RING/U-box"/>
    <property type="match status" value="1"/>
</dbReference>
<dbReference type="InterPro" id="IPR045210">
    <property type="entry name" value="RING-Ubox_PUB"/>
</dbReference>
<dbReference type="CDD" id="cd16664">
    <property type="entry name" value="RING-Ubox_PUB"/>
    <property type="match status" value="1"/>
</dbReference>
<reference evidence="8 9" key="1">
    <citation type="submission" date="2019-11" db="EMBL/GenBank/DDBJ databases">
        <title>Whole genome sequence of Oryza granulata.</title>
        <authorList>
            <person name="Li W."/>
        </authorList>
    </citation>
    <scope>NUCLEOTIDE SEQUENCE [LARGE SCALE GENOMIC DNA]</scope>
    <source>
        <strain evidence="9">cv. Menghai</strain>
        <tissue evidence="8">Leaf</tissue>
    </source>
</reference>
<evidence type="ECO:0000259" key="7">
    <source>
        <dbReference type="PROSITE" id="PS51698"/>
    </source>
</evidence>
<dbReference type="OrthoDB" id="10064100at2759"/>